<reference evidence="2" key="2">
    <citation type="submission" date="2021-08" db="EMBL/GenBank/DDBJ databases">
        <authorList>
            <person name="Tani A."/>
            <person name="Ola A."/>
            <person name="Ogura Y."/>
            <person name="Katsura K."/>
            <person name="Hayashi T."/>
        </authorList>
    </citation>
    <scope>NUCLEOTIDE SEQUENCE</scope>
    <source>
        <strain evidence="2">DSM 23632</strain>
    </source>
</reference>
<comment type="caution">
    <text evidence="2">The sequence shown here is derived from an EMBL/GenBank/DDBJ whole genome shotgun (WGS) entry which is preliminary data.</text>
</comment>
<evidence type="ECO:0000313" key="2">
    <source>
        <dbReference type="EMBL" id="GJE59288.1"/>
    </source>
</evidence>
<feature type="signal peptide" evidence="1">
    <location>
        <begin position="1"/>
        <end position="27"/>
    </location>
</feature>
<gene>
    <name evidence="2" type="ORF">MPOCJGCO_1376</name>
</gene>
<dbReference type="EMBL" id="BPRB01000072">
    <property type="protein sequence ID" value="GJE59288.1"/>
    <property type="molecule type" value="Genomic_DNA"/>
</dbReference>
<reference evidence="2" key="1">
    <citation type="journal article" date="2021" name="Front. Microbiol.">
        <title>Comprehensive Comparative Genomics and Phenotyping of Methylobacterium Species.</title>
        <authorList>
            <person name="Alessa O."/>
            <person name="Ogura Y."/>
            <person name="Fujitani Y."/>
            <person name="Takami H."/>
            <person name="Hayashi T."/>
            <person name="Sahin N."/>
            <person name="Tani A."/>
        </authorList>
    </citation>
    <scope>NUCLEOTIDE SEQUENCE</scope>
    <source>
        <strain evidence="2">DSM 23632</strain>
    </source>
</reference>
<feature type="chain" id="PRO_5046146997" evidence="1">
    <location>
        <begin position="28"/>
        <end position="200"/>
    </location>
</feature>
<keyword evidence="1" id="KW-0732">Signal</keyword>
<dbReference type="RefSeq" id="WP_238181875.1">
    <property type="nucleotide sequence ID" value="NZ_BPRB01000072.1"/>
</dbReference>
<protein>
    <submittedName>
        <fullName evidence="2">Uncharacterized protein</fullName>
    </submittedName>
</protein>
<name>A0ABQ4TZ53_9HYPH</name>
<proteinExistence type="predicted"/>
<evidence type="ECO:0000313" key="3">
    <source>
        <dbReference type="Proteomes" id="UP001055057"/>
    </source>
</evidence>
<organism evidence="2 3">
    <name type="scientific">Methylobacterium trifolii</name>
    <dbReference type="NCBI Taxonomy" id="1003092"/>
    <lineage>
        <taxon>Bacteria</taxon>
        <taxon>Pseudomonadati</taxon>
        <taxon>Pseudomonadota</taxon>
        <taxon>Alphaproteobacteria</taxon>
        <taxon>Hyphomicrobiales</taxon>
        <taxon>Methylobacteriaceae</taxon>
        <taxon>Methylobacterium</taxon>
    </lineage>
</organism>
<dbReference type="Proteomes" id="UP001055057">
    <property type="component" value="Unassembled WGS sequence"/>
</dbReference>
<evidence type="ECO:0000256" key="1">
    <source>
        <dbReference type="SAM" id="SignalP"/>
    </source>
</evidence>
<sequence length="200" mass="21755">MPIRNHRALVALAACGLMAGTVASVHAAEMGFFEALFSGGRPAPQVQQSQPDAYGAMPYRQHSRRAARQRPRIRYAALPVKIHVRERKAIDMTGGPVAALMRDETLRPGDIVVLNTGARVFTGDPDASHSLRDFEPVQTSRLVGSQTRKQLAAMMTPIGALPADEARRVMARMKKDAPRTAAPVAQQASMRVINPWTKAP</sequence>
<keyword evidence="3" id="KW-1185">Reference proteome</keyword>
<accession>A0ABQ4TZ53</accession>